<dbReference type="AlphaFoldDB" id="A0A5B0G6W8"/>
<name>A0A5B0G6W8_9BURK</name>
<comment type="caution">
    <text evidence="2">The sequence shown here is derived from an EMBL/GenBank/DDBJ whole genome shotgun (WGS) entry which is preliminary data.</text>
</comment>
<keyword evidence="3" id="KW-1185">Reference proteome</keyword>
<dbReference type="RefSeq" id="WP_149676541.1">
    <property type="nucleotide sequence ID" value="NZ_VTUZ01000076.1"/>
</dbReference>
<accession>A0A5B0G6W8</accession>
<organism evidence="2 3">
    <name type="scientific">Paraburkholderia panacisoli</name>
    <dbReference type="NCBI Taxonomy" id="2603818"/>
    <lineage>
        <taxon>Bacteria</taxon>
        <taxon>Pseudomonadati</taxon>
        <taxon>Pseudomonadota</taxon>
        <taxon>Betaproteobacteria</taxon>
        <taxon>Burkholderiales</taxon>
        <taxon>Burkholderiaceae</taxon>
        <taxon>Paraburkholderia</taxon>
    </lineage>
</organism>
<feature type="region of interest" description="Disordered" evidence="1">
    <location>
        <begin position="1"/>
        <end position="34"/>
    </location>
</feature>
<protein>
    <submittedName>
        <fullName evidence="2">Uncharacterized protein</fullName>
    </submittedName>
</protein>
<feature type="compositionally biased region" description="Polar residues" evidence="1">
    <location>
        <begin position="1"/>
        <end position="10"/>
    </location>
</feature>
<evidence type="ECO:0000256" key="1">
    <source>
        <dbReference type="SAM" id="MobiDB-lite"/>
    </source>
</evidence>
<reference evidence="2 3" key="1">
    <citation type="submission" date="2019-08" db="EMBL/GenBank/DDBJ databases">
        <title>Paraburkholderia sp. DCY113.</title>
        <authorList>
            <person name="Kang J."/>
        </authorList>
    </citation>
    <scope>NUCLEOTIDE SEQUENCE [LARGE SCALE GENOMIC DNA]</scope>
    <source>
        <strain evidence="2 3">DCY113</strain>
    </source>
</reference>
<dbReference type="EMBL" id="VTUZ01000076">
    <property type="protein sequence ID" value="KAA0997689.1"/>
    <property type="molecule type" value="Genomic_DNA"/>
</dbReference>
<evidence type="ECO:0000313" key="3">
    <source>
        <dbReference type="Proteomes" id="UP000325273"/>
    </source>
</evidence>
<gene>
    <name evidence="2" type="ORF">FVF58_48130</name>
</gene>
<sequence length="70" mass="8205">MFYDHTNFQNIDHRRGKNDRSDVGSPSNHDVEVINPTPARNWAWAHHSDSYDWMDWHNPFPATDPSENAV</sequence>
<evidence type="ECO:0000313" key="2">
    <source>
        <dbReference type="EMBL" id="KAA0997689.1"/>
    </source>
</evidence>
<dbReference type="Proteomes" id="UP000325273">
    <property type="component" value="Unassembled WGS sequence"/>
</dbReference>
<proteinExistence type="predicted"/>